<dbReference type="NCBIfam" id="TIGR03359">
    <property type="entry name" value="VI_chp_6"/>
    <property type="match status" value="1"/>
</dbReference>
<organism evidence="1 2">
    <name type="scientific">Caballeronia pedi</name>
    <dbReference type="NCBI Taxonomy" id="1777141"/>
    <lineage>
        <taxon>Bacteria</taxon>
        <taxon>Pseudomonadati</taxon>
        <taxon>Pseudomonadota</taxon>
        <taxon>Betaproteobacteria</taxon>
        <taxon>Burkholderiales</taxon>
        <taxon>Burkholderiaceae</taxon>
        <taxon>Caballeronia</taxon>
    </lineage>
</organism>
<proteinExistence type="predicted"/>
<dbReference type="PANTHER" id="PTHR35370:SF1">
    <property type="entry name" value="TYPE VI SECRETION SYSTEM COMPONENT TSSF1"/>
    <property type="match status" value="1"/>
</dbReference>
<evidence type="ECO:0000313" key="2">
    <source>
        <dbReference type="Proteomes" id="UP000054911"/>
    </source>
</evidence>
<dbReference type="EMBL" id="FCOE02000003">
    <property type="protein sequence ID" value="SAK49467.1"/>
    <property type="molecule type" value="Genomic_DNA"/>
</dbReference>
<dbReference type="InterPro" id="IPR010272">
    <property type="entry name" value="T6SS_TssF"/>
</dbReference>
<protein>
    <submittedName>
        <fullName evidence="1">Type VI secretion protein</fullName>
    </submittedName>
</protein>
<comment type="caution">
    <text evidence="1">The sequence shown here is derived from an EMBL/GenBank/DDBJ whole genome shotgun (WGS) entry which is preliminary data.</text>
</comment>
<reference evidence="1" key="1">
    <citation type="submission" date="2016-01" db="EMBL/GenBank/DDBJ databases">
        <authorList>
            <person name="Peeters C."/>
        </authorList>
    </citation>
    <scope>NUCLEOTIDE SEQUENCE [LARGE SCALE GENOMIC DNA]</scope>
    <source>
        <strain evidence="1">LMG 29323</strain>
    </source>
</reference>
<dbReference type="PANTHER" id="PTHR35370">
    <property type="entry name" value="CYTOPLASMIC PROTEIN-RELATED-RELATED"/>
    <property type="match status" value="1"/>
</dbReference>
<dbReference type="PIRSF" id="PIRSF028304">
    <property type="entry name" value="UCP028304"/>
    <property type="match status" value="1"/>
</dbReference>
<sequence>MDPRLLHYYNQELLYLRESGSEFARAHPKIARRLGMQAEEMTDPYVERLIESFCFMAARVQIKLDAEFPRFTQRLLEVVYPNYVAPTPSMAVARIFPGMNEGALAEGFRIARGTPFKTHVPRGERTPCTFRTSQDVTLYPLEIVSARLTGVPPDIPALERYVPAHAQVRGALRLRIRTTGGIKIEQLRGLDRLPIYLAGEEQVASNLFELLHAGSVASIVGESGAFGEPDRRFAAVGDQAVVHEGLGIDQGMLPLVWAKFHGHNLLQEYFACPSRFYFFTLTGLDEGLKKVRGNEAEIVILLDRSTDRLAGLVDASRFALFCTPVINLFPQKLDRIELSQNETEFHLVPKRAAPLDYEVFAVDALYGQVKENPARLEFRPLYQTLNDDEGNHGRYFSMRRERRLLSDSARRYGSRTPYIGTETFVSLVDQQEAPYHESMRYLSVDAWLTNRDLPSLVPRNGIDDFETMQSGPIASIGLIRAPSAPRPPYADGEIAWRLIRQLNFNYLPLEDIDHRPGGQGLRDMLRLFLNAEDTEHQRQVESLVGVRTKPVTRKLPGAGPLVFGRGIECQLTVDETGFSGVSPYLFGLILEHYLARHVSINSFTQTELHSMQRGRVMRWPVRMGTRGVA</sequence>
<dbReference type="Pfam" id="PF05947">
    <property type="entry name" value="T6SS_TssF"/>
    <property type="match status" value="1"/>
</dbReference>
<keyword evidence="2" id="KW-1185">Reference proteome</keyword>
<dbReference type="AlphaFoldDB" id="A0A157ZX33"/>
<accession>A0A157ZX33</accession>
<evidence type="ECO:0000313" key="1">
    <source>
        <dbReference type="EMBL" id="SAK49467.1"/>
    </source>
</evidence>
<dbReference type="Proteomes" id="UP000054911">
    <property type="component" value="Unassembled WGS sequence"/>
</dbReference>
<gene>
    <name evidence="1" type="ORF">AWB80_01351</name>
</gene>
<dbReference type="RefSeq" id="WP_061173871.1">
    <property type="nucleotide sequence ID" value="NZ_FCOE02000003.1"/>
</dbReference>
<dbReference type="OrthoDB" id="9763676at2"/>
<name>A0A157ZX33_9BURK</name>
<dbReference type="STRING" id="1777141.AWB80_01351"/>